<evidence type="ECO:0000313" key="2">
    <source>
        <dbReference type="Proteomes" id="UP000002770"/>
    </source>
</evidence>
<name>G9EP11_9GAMM</name>
<dbReference type="Proteomes" id="UP000002770">
    <property type="component" value="Unassembled WGS sequence"/>
</dbReference>
<evidence type="ECO:0000313" key="1">
    <source>
        <dbReference type="EMBL" id="EHL30846.1"/>
    </source>
</evidence>
<dbReference type="InParanoid" id="G9EP11"/>
<accession>G9EP11</accession>
<keyword evidence="2" id="KW-1185">Reference proteome</keyword>
<protein>
    <submittedName>
        <fullName evidence="1">Uncharacterized protein</fullName>
    </submittedName>
</protein>
<reference evidence="1 2" key="1">
    <citation type="journal article" date="2011" name="BMC Genomics">
        <title>Insight into cross-talk between intra-amoebal pathogens.</title>
        <authorList>
            <person name="Gimenez G."/>
            <person name="Bertelli C."/>
            <person name="Moliner C."/>
            <person name="Robert C."/>
            <person name="Raoult D."/>
            <person name="Fournier P.E."/>
            <person name="Greub G."/>
        </authorList>
    </citation>
    <scope>NUCLEOTIDE SEQUENCE [LARGE SCALE GENOMIC DNA]</scope>
    <source>
        <strain evidence="1 2">LLAP12</strain>
    </source>
</reference>
<dbReference type="AlphaFoldDB" id="G9EP11"/>
<gene>
    <name evidence="1" type="ORF">LDG_6991</name>
</gene>
<sequence length="38" mass="4636">MIHGVDAWKEKFILHKDQGYWQQLPMMMKKPLAPDYFL</sequence>
<dbReference type="STRING" id="658187.LDG_6991"/>
<organism evidence="1 2">
    <name type="scientific">Legionella drancourtii LLAP12</name>
    <dbReference type="NCBI Taxonomy" id="658187"/>
    <lineage>
        <taxon>Bacteria</taxon>
        <taxon>Pseudomonadati</taxon>
        <taxon>Pseudomonadota</taxon>
        <taxon>Gammaproteobacteria</taxon>
        <taxon>Legionellales</taxon>
        <taxon>Legionellaceae</taxon>
        <taxon>Legionella</taxon>
    </lineage>
</organism>
<dbReference type="EMBL" id="JH413822">
    <property type="protein sequence ID" value="EHL30846.1"/>
    <property type="molecule type" value="Genomic_DNA"/>
</dbReference>
<dbReference type="HOGENOM" id="CLU_3329474_0_0_6"/>
<proteinExistence type="predicted"/>